<feature type="compositionally biased region" description="Low complexity" evidence="1">
    <location>
        <begin position="402"/>
        <end position="416"/>
    </location>
</feature>
<evidence type="ECO:0000313" key="3">
    <source>
        <dbReference type="EMBL" id="KAK7421752.1"/>
    </source>
</evidence>
<protein>
    <recommendedName>
        <fullName evidence="5">Mid2 domain-containing protein</fullName>
    </recommendedName>
</protein>
<proteinExistence type="predicted"/>
<evidence type="ECO:0000256" key="1">
    <source>
        <dbReference type="SAM" id="MobiDB-lite"/>
    </source>
</evidence>
<feature type="region of interest" description="Disordered" evidence="1">
    <location>
        <begin position="378"/>
        <end position="416"/>
    </location>
</feature>
<feature type="region of interest" description="Disordered" evidence="1">
    <location>
        <begin position="1"/>
        <end position="109"/>
    </location>
</feature>
<organism evidence="3 4">
    <name type="scientific">Neonectria punicea</name>
    <dbReference type="NCBI Taxonomy" id="979145"/>
    <lineage>
        <taxon>Eukaryota</taxon>
        <taxon>Fungi</taxon>
        <taxon>Dikarya</taxon>
        <taxon>Ascomycota</taxon>
        <taxon>Pezizomycotina</taxon>
        <taxon>Sordariomycetes</taxon>
        <taxon>Hypocreomycetidae</taxon>
        <taxon>Hypocreales</taxon>
        <taxon>Nectriaceae</taxon>
        <taxon>Neonectria</taxon>
    </lineage>
</organism>
<reference evidence="3 4" key="1">
    <citation type="journal article" date="2025" name="Microbiol. Resour. Announc.">
        <title>Draft genome sequences for Neonectria magnoliae and Neonectria punicea, canker pathogens of Liriodendron tulipifera and Acer saccharum in West Virginia.</title>
        <authorList>
            <person name="Petronek H.M."/>
            <person name="Kasson M.T."/>
            <person name="Metheny A.M."/>
            <person name="Stauder C.M."/>
            <person name="Lovett B."/>
            <person name="Lynch S.C."/>
            <person name="Garnas J.R."/>
            <person name="Kasson L.R."/>
            <person name="Stajich J.E."/>
        </authorList>
    </citation>
    <scope>NUCLEOTIDE SEQUENCE [LARGE SCALE GENOMIC DNA]</scope>
    <source>
        <strain evidence="3 4">NRRL 64653</strain>
    </source>
</reference>
<feature type="region of interest" description="Disordered" evidence="1">
    <location>
        <begin position="280"/>
        <end position="313"/>
    </location>
</feature>
<evidence type="ECO:0000256" key="2">
    <source>
        <dbReference type="SAM" id="Phobius"/>
    </source>
</evidence>
<dbReference type="Proteomes" id="UP001498476">
    <property type="component" value="Unassembled WGS sequence"/>
</dbReference>
<sequence>MTYSSSGPSLAQAPDVDPSSDSSSSSSWTSSGSHSHSHSHSHSRSNLHARSSSAKRHAHLHRRDSRQVNYNANDDNQDAQPQDQDDDDNNRSFDTGTRLRHSHRRLQNRETQSALKLDIRQEDTTGYVTQVVQTVSVVQVVDSVGSPIEIQTHYGDPNTVVVDSASGSTISASNPEPSSSEAAPASNPASTNDVAQSSVDMTPLQASTPAAETTSSSVPLVPTTGTTSTGSVTDSISSLLLETFIATASSYSVALDSLQGSALTPVPTVESAYNGLINGTNTTPTIESTSTSSQTTLTKTSPTSTFESTTLTSSDVTSTTTSVSSMLKNILSTSSTASLTSSTSPFSSSSTTETATDLSTILSSTIYSVSTETWTSTQYDDGGSGGYGDGTAVDQSADPTITSTSGDSSEDSSGGALSTQQKQVIGGVVGSIAGVAFLAILFLLAFKYKKKHGNRSILGDNAAGTNAKGLIAGGNSGGGSGGAMTERTGPFAVAAALAGLTGKRNNQTPPPDPNAGGERGFYRVSGKKLPSVLQTGGDGYSDPRESVASSHTDYWRGSQAFNPSEGGSNRLALGSPMRPVSGVPIIRTGPARTAIKEENPFIDPTSPSRPRPDSDALGGSIGNGSIASQDGSYGSPSRFQERI</sequence>
<feature type="compositionally biased region" description="Low complexity" evidence="1">
    <location>
        <begin position="171"/>
        <end position="190"/>
    </location>
</feature>
<dbReference type="EMBL" id="JAZAVJ010000020">
    <property type="protein sequence ID" value="KAK7421752.1"/>
    <property type="molecule type" value="Genomic_DNA"/>
</dbReference>
<comment type="caution">
    <text evidence="3">The sequence shown here is derived from an EMBL/GenBank/DDBJ whole genome shotgun (WGS) entry which is preliminary data.</text>
</comment>
<keyword evidence="2" id="KW-1133">Transmembrane helix</keyword>
<feature type="compositionally biased region" description="Low complexity" evidence="1">
    <location>
        <begin position="206"/>
        <end position="232"/>
    </location>
</feature>
<feature type="region of interest" description="Disordered" evidence="1">
    <location>
        <begin position="590"/>
        <end position="643"/>
    </location>
</feature>
<feature type="compositionally biased region" description="Low complexity" evidence="1">
    <location>
        <begin position="19"/>
        <end position="34"/>
    </location>
</feature>
<keyword evidence="2" id="KW-0472">Membrane</keyword>
<feature type="region of interest" description="Disordered" evidence="1">
    <location>
        <begin position="500"/>
        <end position="575"/>
    </location>
</feature>
<gene>
    <name evidence="3" type="ORF">QQX98_001966</name>
</gene>
<feature type="compositionally biased region" description="Polar residues" evidence="1">
    <location>
        <begin position="623"/>
        <end position="643"/>
    </location>
</feature>
<feature type="compositionally biased region" description="Basic residues" evidence="1">
    <location>
        <begin position="35"/>
        <end position="64"/>
    </location>
</feature>
<feature type="compositionally biased region" description="Polar residues" evidence="1">
    <location>
        <begin position="191"/>
        <end position="200"/>
    </location>
</feature>
<feature type="region of interest" description="Disordered" evidence="1">
    <location>
        <begin position="161"/>
        <end position="232"/>
    </location>
</feature>
<evidence type="ECO:0008006" key="5">
    <source>
        <dbReference type="Google" id="ProtNLM"/>
    </source>
</evidence>
<feature type="compositionally biased region" description="Low complexity" evidence="1">
    <location>
        <begin position="71"/>
        <end position="82"/>
    </location>
</feature>
<accession>A0ABR1HKS1</accession>
<feature type="transmembrane region" description="Helical" evidence="2">
    <location>
        <begin position="424"/>
        <end position="446"/>
    </location>
</feature>
<name>A0ABR1HKS1_9HYPO</name>
<keyword evidence="2" id="KW-0812">Transmembrane</keyword>
<evidence type="ECO:0000313" key="4">
    <source>
        <dbReference type="Proteomes" id="UP001498476"/>
    </source>
</evidence>
<keyword evidence="4" id="KW-1185">Reference proteome</keyword>